<dbReference type="SUPFAM" id="SSF56925">
    <property type="entry name" value="OMPA-like"/>
    <property type="match status" value="1"/>
</dbReference>
<comment type="subcellular location">
    <subcellularLocation>
        <location evidence="1">Cell outer membrane</location>
    </subcellularLocation>
</comment>
<feature type="domain" description="Outer membrane protein beta-barrel" evidence="4">
    <location>
        <begin position="14"/>
        <end position="197"/>
    </location>
</feature>
<protein>
    <submittedName>
        <fullName evidence="5">Outer membrane beta-barrel protein</fullName>
    </submittedName>
</protein>
<sequence length="198" mass="20473">MKKLLITSFVLGSLTAGSAFAAGPTAAPDLSGFSIGTNAEFSRGSVTANDGSSDGGATTSAGINARYDWALTPTFAVGLGASYSTGNHAFGSYANGTAANINSRYSIDIVPTVALSNDIQLFGKVSSIYGNAASSDGVNNHDVQGVGYGVGVRKMLDKNLYVQAGYDLNKFRDVTYNNGTTASLQENVYSVGIGYKFR</sequence>
<accession>A0ABU3KS19</accession>
<dbReference type="InterPro" id="IPR027385">
    <property type="entry name" value="Beta-barrel_OMP"/>
</dbReference>
<dbReference type="RefSeq" id="WP_313875768.1">
    <property type="nucleotide sequence ID" value="NZ_JAVBIK010000001.1"/>
</dbReference>
<evidence type="ECO:0000313" key="5">
    <source>
        <dbReference type="EMBL" id="MDT7520138.1"/>
    </source>
</evidence>
<dbReference type="EMBL" id="JAVBIK010000001">
    <property type="protein sequence ID" value="MDT7520138.1"/>
    <property type="molecule type" value="Genomic_DNA"/>
</dbReference>
<reference evidence="5 6" key="1">
    <citation type="submission" date="2023-08" db="EMBL/GenBank/DDBJ databases">
        <title>Rhodoferax potami sp. nov. and Rhodoferax mekongensis sp. nov., isolated from the Mekong River in Thailand.</title>
        <authorList>
            <person name="Kitikhun S."/>
            <person name="Charoenyingcharoen P."/>
            <person name="Siriarchawattana P."/>
            <person name="Likhitrattanapisal S."/>
            <person name="Nilsakha T."/>
            <person name="Chanpet A."/>
            <person name="Rattanawaree P."/>
            <person name="Ingsriswang S."/>
        </authorList>
    </citation>
    <scope>NUCLEOTIDE SEQUENCE [LARGE SCALE GENOMIC DNA]</scope>
    <source>
        <strain evidence="5 6">TBRC 17660</strain>
    </source>
</reference>
<evidence type="ECO:0000256" key="3">
    <source>
        <dbReference type="SAM" id="SignalP"/>
    </source>
</evidence>
<organism evidence="5 6">
    <name type="scientific">Rhodoferax potami</name>
    <dbReference type="NCBI Taxonomy" id="3068338"/>
    <lineage>
        <taxon>Bacteria</taxon>
        <taxon>Pseudomonadati</taxon>
        <taxon>Pseudomonadota</taxon>
        <taxon>Betaproteobacteria</taxon>
        <taxon>Burkholderiales</taxon>
        <taxon>Comamonadaceae</taxon>
        <taxon>Rhodoferax</taxon>
    </lineage>
</organism>
<keyword evidence="2 3" id="KW-0732">Signal</keyword>
<evidence type="ECO:0000313" key="6">
    <source>
        <dbReference type="Proteomes" id="UP001321700"/>
    </source>
</evidence>
<dbReference type="Gene3D" id="2.40.160.20">
    <property type="match status" value="1"/>
</dbReference>
<evidence type="ECO:0000256" key="2">
    <source>
        <dbReference type="ARBA" id="ARBA00022729"/>
    </source>
</evidence>
<keyword evidence="6" id="KW-1185">Reference proteome</keyword>
<dbReference type="InterPro" id="IPR011250">
    <property type="entry name" value="OMP/PagP_B-barrel"/>
</dbReference>
<feature type="chain" id="PRO_5047062700" evidence="3">
    <location>
        <begin position="22"/>
        <end position="198"/>
    </location>
</feature>
<dbReference type="Pfam" id="PF13505">
    <property type="entry name" value="OMP_b-brl"/>
    <property type="match status" value="1"/>
</dbReference>
<proteinExistence type="predicted"/>
<name>A0ABU3KS19_9BURK</name>
<evidence type="ECO:0000259" key="4">
    <source>
        <dbReference type="Pfam" id="PF13505"/>
    </source>
</evidence>
<evidence type="ECO:0000256" key="1">
    <source>
        <dbReference type="ARBA" id="ARBA00004442"/>
    </source>
</evidence>
<comment type="caution">
    <text evidence="5">The sequence shown here is derived from an EMBL/GenBank/DDBJ whole genome shotgun (WGS) entry which is preliminary data.</text>
</comment>
<feature type="signal peptide" evidence="3">
    <location>
        <begin position="1"/>
        <end position="21"/>
    </location>
</feature>
<dbReference type="Proteomes" id="UP001321700">
    <property type="component" value="Unassembled WGS sequence"/>
</dbReference>
<gene>
    <name evidence="5" type="ORF">RAE19_15730</name>
</gene>